<dbReference type="BioCyc" id="CORYNE:G18NG-12107-MONOMER"/>
<dbReference type="eggNOG" id="COG4932">
    <property type="taxonomic scope" value="Bacteria"/>
</dbReference>
<accession>Q6M2W9</accession>
<dbReference type="KEGG" id="cgb:cg2756"/>
<sequence>MRLGFSTLAQLCNSTIHSDGTTNTEPDYASKAAHISDATVDQFVEFGGGQANINPDGSATVDWEGSFSINFYDGLVPFTITNPHLEVSVAGTGVLTGDLTSYAVEMSNPNEKTPLTDLYEDVTITTFGGVNLDPEGVVTSNPDYDGVIVDVPLDATSQVTSGAGWGAWPQGFLDFHFDTNLPSYWYSSDGAGDPKKAPMSFNVDFTNGPGLVNSQLLHRQVISMPETKAVS</sequence>
<gene>
    <name evidence="1" type="ordered locus">Cgl2503</name>
</gene>
<name>Q8NMR2_CORGL</name>
<evidence type="ECO:0008006" key="3">
    <source>
        <dbReference type="Google" id="ProtNLM"/>
    </source>
</evidence>
<dbReference type="STRING" id="196627.cg2756"/>
<organism evidence="1 2">
    <name type="scientific">Corynebacterium glutamicum (strain ATCC 13032 / DSM 20300 / JCM 1318 / BCRC 11384 / CCUG 27702 / LMG 3730 / NBRC 12168 / NCIMB 10025 / NRRL B-2784 / 534)</name>
    <dbReference type="NCBI Taxonomy" id="196627"/>
    <lineage>
        <taxon>Bacteria</taxon>
        <taxon>Bacillati</taxon>
        <taxon>Actinomycetota</taxon>
        <taxon>Actinomycetes</taxon>
        <taxon>Mycobacteriales</taxon>
        <taxon>Corynebacteriaceae</taxon>
        <taxon>Corynebacterium</taxon>
    </lineage>
</organism>
<keyword evidence="2" id="KW-1185">Reference proteome</keyword>
<proteinExistence type="predicted"/>
<dbReference type="AlphaFoldDB" id="Q8NMR2"/>
<dbReference type="HOGENOM" id="CLU_1198157_0_0_11"/>
<dbReference type="PATRIC" id="fig|196627.13.peg.2436"/>
<protein>
    <recommendedName>
        <fullName evidence="3">Htaa domain-containing protein</fullName>
    </recommendedName>
</protein>
<reference evidence="2" key="1">
    <citation type="journal article" date="2003" name="Appl. Microbiol. Biotechnol.">
        <title>The Corynebacterium glutamicum genome: features and impacts on biotechnological processes.</title>
        <authorList>
            <person name="Ikeda M."/>
            <person name="Nakagawa S."/>
        </authorList>
    </citation>
    <scope>NUCLEOTIDE SEQUENCE [LARGE SCALE GENOMIC DNA]</scope>
    <source>
        <strain evidence="2">ATCC 13032 / DSM 20300 / BCRC 11384 / JCM 1318 / LMG 3730 / NCIMB 10025</strain>
    </source>
</reference>
<dbReference type="KEGG" id="cgl:Cgl2503"/>
<dbReference type="Proteomes" id="UP000000582">
    <property type="component" value="Chromosome"/>
</dbReference>
<evidence type="ECO:0000313" key="1">
    <source>
        <dbReference type="EMBL" id="BAB99896.1"/>
    </source>
</evidence>
<dbReference type="OrthoDB" id="4986522at2"/>
<evidence type="ECO:0000313" key="2">
    <source>
        <dbReference type="Proteomes" id="UP000000582"/>
    </source>
</evidence>
<dbReference type="EMBL" id="BA000036">
    <property type="protein sequence ID" value="BAB99896.1"/>
    <property type="molecule type" value="Genomic_DNA"/>
</dbReference>
<accession>Q8NMR2</accession>